<dbReference type="InterPro" id="IPR016135">
    <property type="entry name" value="UBQ-conjugating_enzyme/RWD"/>
</dbReference>
<feature type="non-terminal residue" evidence="2">
    <location>
        <position position="85"/>
    </location>
</feature>
<feature type="region of interest" description="Disordered" evidence="1">
    <location>
        <begin position="48"/>
        <end position="85"/>
    </location>
</feature>
<evidence type="ECO:0000256" key="1">
    <source>
        <dbReference type="SAM" id="MobiDB-lite"/>
    </source>
</evidence>
<dbReference type="Gene3D" id="3.10.110.10">
    <property type="entry name" value="Ubiquitin Conjugating Enzyme"/>
    <property type="match status" value="1"/>
</dbReference>
<reference evidence="2 3" key="1">
    <citation type="journal article" date="2018" name="Front. Plant Sci.">
        <title>Red Clover (Trifolium pratense) and Zigzag Clover (T. medium) - A Picture of Genomic Similarities and Differences.</title>
        <authorList>
            <person name="Dluhosova J."/>
            <person name="Istvanek J."/>
            <person name="Nedelnik J."/>
            <person name="Repkova J."/>
        </authorList>
    </citation>
    <scope>NUCLEOTIDE SEQUENCE [LARGE SCALE GENOMIC DNA]</scope>
    <source>
        <strain evidence="3">cv. 10/8</strain>
        <tissue evidence="2">Leaf</tissue>
    </source>
</reference>
<name>A0A392RDS5_9FABA</name>
<keyword evidence="3" id="KW-1185">Reference proteome</keyword>
<feature type="compositionally biased region" description="Basic and acidic residues" evidence="1">
    <location>
        <begin position="58"/>
        <end position="68"/>
    </location>
</feature>
<dbReference type="Proteomes" id="UP000265520">
    <property type="component" value="Unassembled WGS sequence"/>
</dbReference>
<evidence type="ECO:0000313" key="3">
    <source>
        <dbReference type="Proteomes" id="UP000265520"/>
    </source>
</evidence>
<organism evidence="2 3">
    <name type="scientific">Trifolium medium</name>
    <dbReference type="NCBI Taxonomy" id="97028"/>
    <lineage>
        <taxon>Eukaryota</taxon>
        <taxon>Viridiplantae</taxon>
        <taxon>Streptophyta</taxon>
        <taxon>Embryophyta</taxon>
        <taxon>Tracheophyta</taxon>
        <taxon>Spermatophyta</taxon>
        <taxon>Magnoliopsida</taxon>
        <taxon>eudicotyledons</taxon>
        <taxon>Gunneridae</taxon>
        <taxon>Pentapetalae</taxon>
        <taxon>rosids</taxon>
        <taxon>fabids</taxon>
        <taxon>Fabales</taxon>
        <taxon>Fabaceae</taxon>
        <taxon>Papilionoideae</taxon>
        <taxon>50 kb inversion clade</taxon>
        <taxon>NPAAA clade</taxon>
        <taxon>Hologalegina</taxon>
        <taxon>IRL clade</taxon>
        <taxon>Trifolieae</taxon>
        <taxon>Trifolium</taxon>
    </lineage>
</organism>
<proteinExistence type="predicted"/>
<dbReference type="AlphaFoldDB" id="A0A392RDS5"/>
<sequence length="85" mass="9438">MDTSPTTGSVTTTTAEKQRLAKSSLAFNCKNATFRKMFPEYVDNYNLQQEQAASEQHASSESRHDKSSRSVSETNLDSAGEDMKK</sequence>
<accession>A0A392RDS5</accession>
<evidence type="ECO:0000313" key="2">
    <source>
        <dbReference type="EMBL" id="MCI33986.1"/>
    </source>
</evidence>
<comment type="caution">
    <text evidence="2">The sequence shown here is derived from an EMBL/GenBank/DDBJ whole genome shotgun (WGS) entry which is preliminary data.</text>
</comment>
<protein>
    <submittedName>
        <fullName evidence="2">Ubiquitin-conjugating enzyme E2 34-like</fullName>
    </submittedName>
</protein>
<feature type="compositionally biased region" description="Low complexity" evidence="1">
    <location>
        <begin position="48"/>
        <end position="57"/>
    </location>
</feature>
<dbReference type="EMBL" id="LXQA010209105">
    <property type="protein sequence ID" value="MCI33986.1"/>
    <property type="molecule type" value="Genomic_DNA"/>
</dbReference>